<dbReference type="GO" id="GO:0000150">
    <property type="term" value="F:DNA strand exchange activity"/>
    <property type="evidence" value="ECO:0007669"/>
    <property type="project" value="InterPro"/>
</dbReference>
<dbReference type="PANTHER" id="PTHR30461">
    <property type="entry name" value="DNA-INVERTASE FROM LAMBDOID PROPHAGE"/>
    <property type="match status" value="1"/>
</dbReference>
<keyword evidence="7" id="KW-1185">Reference proteome</keyword>
<keyword evidence="3" id="KW-0175">Coiled coil</keyword>
<evidence type="ECO:0000256" key="2">
    <source>
        <dbReference type="ARBA" id="ARBA00023172"/>
    </source>
</evidence>
<dbReference type="SMART" id="SM00857">
    <property type="entry name" value="Resolvase"/>
    <property type="match status" value="1"/>
</dbReference>
<accession>D6TM99</accession>
<protein>
    <submittedName>
        <fullName evidence="6">Recombinase</fullName>
    </submittedName>
</protein>
<feature type="coiled-coil region" evidence="3">
    <location>
        <begin position="521"/>
        <end position="566"/>
    </location>
</feature>
<dbReference type="EMBL" id="ADVG01000002">
    <property type="protein sequence ID" value="EFH86899.1"/>
    <property type="molecule type" value="Genomic_DNA"/>
</dbReference>
<keyword evidence="1" id="KW-0238">DNA-binding</keyword>
<feature type="domain" description="Resolvase/invertase-type recombinase catalytic" evidence="5">
    <location>
        <begin position="26"/>
        <end position="187"/>
    </location>
</feature>
<dbReference type="Proteomes" id="UP000004508">
    <property type="component" value="Unassembled WGS sequence"/>
</dbReference>
<sequence>MRKFMPKRQNDQEQVLIKQLRTNRPLLVYARRSDPLAKDQRRDRTQSREMQTQDMIVWGQESGWSPKLIHPYFADLGLSGTLRPDQRPDMLRLFEDLDSGKFDGSTIACWQESRPFRDETHIYYNQLIDKMLQHDIVLVVLSPRLYIYDMRDPFDKERLREKFKEAADFIPKHVKGWLLPARERAAWEYGEWAGIGDLQIGYIVDLDEDSPTFKKRIPYAAHVDIVRREIFEAFAEVGGEIGLLNRRIALSPVIFPFFEPHIDRRIVNKFNKWSTCSNGYILQHGNTIRSILTNPVYIGYQSVNGVIRRDRQGNMITSHEAIVDPELFFFAYYRLSKYDLDGTLLEGREVKRYFYRGDQATYGLCKYRIRWSNGPVRTEAHGEYDGDTPVDRPIYILAPETFKLGSKNYMCLPCEEVDAEIVNRLMYHVQELSKEQKETSEYEKQAQVIREGRKKKIKQIEQSLVDIEVKQTKLANALSTVKDDNNPSVDSKQASTQLQDDSNVDPKQVSTRLQELIIEQMRNLERERLLLMKDKQRLEEEAENDIGSLEEELQDLVQDYETFSGRDKCGSYAHP</sequence>
<gene>
    <name evidence="6" type="ORF">Krac_8216</name>
</gene>
<dbReference type="InterPro" id="IPR038109">
    <property type="entry name" value="DNA_bind_recomb_sf"/>
</dbReference>
<organism evidence="6 7">
    <name type="scientific">Ktedonobacter racemifer DSM 44963</name>
    <dbReference type="NCBI Taxonomy" id="485913"/>
    <lineage>
        <taxon>Bacteria</taxon>
        <taxon>Bacillati</taxon>
        <taxon>Chloroflexota</taxon>
        <taxon>Ktedonobacteria</taxon>
        <taxon>Ktedonobacterales</taxon>
        <taxon>Ktedonobacteraceae</taxon>
        <taxon>Ktedonobacter</taxon>
    </lineage>
</organism>
<evidence type="ECO:0000313" key="6">
    <source>
        <dbReference type="EMBL" id="EFH86899.1"/>
    </source>
</evidence>
<dbReference type="STRING" id="485913.Krac_8216"/>
<dbReference type="InterPro" id="IPR006119">
    <property type="entry name" value="Resolv_N"/>
</dbReference>
<dbReference type="PANTHER" id="PTHR30461:SF2">
    <property type="entry name" value="SERINE RECOMBINASE PINE-RELATED"/>
    <property type="match status" value="1"/>
</dbReference>
<dbReference type="InterPro" id="IPR036162">
    <property type="entry name" value="Resolvase-like_N_sf"/>
</dbReference>
<feature type="compositionally biased region" description="Polar residues" evidence="4">
    <location>
        <begin position="486"/>
        <end position="501"/>
    </location>
</feature>
<keyword evidence="2" id="KW-0233">DNA recombination</keyword>
<dbReference type="InterPro" id="IPR050639">
    <property type="entry name" value="SSR_resolvase"/>
</dbReference>
<evidence type="ECO:0000256" key="4">
    <source>
        <dbReference type="SAM" id="MobiDB-lite"/>
    </source>
</evidence>
<dbReference type="InterPro" id="IPR011109">
    <property type="entry name" value="DNA_bind_recombinase_dom"/>
</dbReference>
<reference evidence="6 7" key="1">
    <citation type="journal article" date="2011" name="Stand. Genomic Sci.">
        <title>Non-contiguous finished genome sequence and contextual data of the filamentous soil bacterium Ktedonobacter racemifer type strain (SOSP1-21).</title>
        <authorList>
            <person name="Chang Y.J."/>
            <person name="Land M."/>
            <person name="Hauser L."/>
            <person name="Chertkov O."/>
            <person name="Del Rio T.G."/>
            <person name="Nolan M."/>
            <person name="Copeland A."/>
            <person name="Tice H."/>
            <person name="Cheng J.F."/>
            <person name="Lucas S."/>
            <person name="Han C."/>
            <person name="Goodwin L."/>
            <person name="Pitluck S."/>
            <person name="Ivanova N."/>
            <person name="Ovchinikova G."/>
            <person name="Pati A."/>
            <person name="Chen A."/>
            <person name="Palaniappan K."/>
            <person name="Mavromatis K."/>
            <person name="Liolios K."/>
            <person name="Brettin T."/>
            <person name="Fiebig A."/>
            <person name="Rohde M."/>
            <person name="Abt B."/>
            <person name="Goker M."/>
            <person name="Detter J.C."/>
            <person name="Woyke T."/>
            <person name="Bristow J."/>
            <person name="Eisen J.A."/>
            <person name="Markowitz V."/>
            <person name="Hugenholtz P."/>
            <person name="Kyrpides N.C."/>
            <person name="Klenk H.P."/>
            <person name="Lapidus A."/>
        </authorList>
    </citation>
    <scope>NUCLEOTIDE SEQUENCE [LARGE SCALE GENOMIC DNA]</scope>
    <source>
        <strain evidence="7">DSM 44963</strain>
    </source>
</reference>
<evidence type="ECO:0000256" key="1">
    <source>
        <dbReference type="ARBA" id="ARBA00023125"/>
    </source>
</evidence>
<dbReference type="Pfam" id="PF07508">
    <property type="entry name" value="Recombinase"/>
    <property type="match status" value="1"/>
</dbReference>
<comment type="caution">
    <text evidence="6">The sequence shown here is derived from an EMBL/GenBank/DDBJ whole genome shotgun (WGS) entry which is preliminary data.</text>
</comment>
<dbReference type="Gene3D" id="3.40.50.1390">
    <property type="entry name" value="Resolvase, N-terminal catalytic domain"/>
    <property type="match status" value="1"/>
</dbReference>
<dbReference type="InParanoid" id="D6TM99"/>
<feature type="region of interest" description="Disordered" evidence="4">
    <location>
        <begin position="481"/>
        <end position="505"/>
    </location>
</feature>
<dbReference type="GO" id="GO:0003677">
    <property type="term" value="F:DNA binding"/>
    <property type="evidence" value="ECO:0007669"/>
    <property type="project" value="UniProtKB-KW"/>
</dbReference>
<proteinExistence type="predicted"/>
<dbReference type="AlphaFoldDB" id="D6TM99"/>
<evidence type="ECO:0000256" key="3">
    <source>
        <dbReference type="SAM" id="Coils"/>
    </source>
</evidence>
<evidence type="ECO:0000313" key="7">
    <source>
        <dbReference type="Proteomes" id="UP000004508"/>
    </source>
</evidence>
<dbReference type="Gene3D" id="3.90.1750.20">
    <property type="entry name" value="Putative Large Serine Recombinase, Chain B, Domain 2"/>
    <property type="match status" value="1"/>
</dbReference>
<name>D6TM99_KTERA</name>
<evidence type="ECO:0000259" key="5">
    <source>
        <dbReference type="SMART" id="SM00857"/>
    </source>
</evidence>